<keyword evidence="6 10" id="KW-0443">Lipid metabolism</keyword>
<comment type="caution">
    <text evidence="11">The sequence shown here is derived from an EMBL/GenBank/DDBJ whole genome shotgun (WGS) entry which is preliminary data.</text>
</comment>
<evidence type="ECO:0000313" key="12">
    <source>
        <dbReference type="Proteomes" id="UP001631949"/>
    </source>
</evidence>
<evidence type="ECO:0000256" key="2">
    <source>
        <dbReference type="ARBA" id="ARBA00022516"/>
    </source>
</evidence>
<keyword evidence="7 10" id="KW-0472">Membrane</keyword>
<sequence length="201" mass="21004">MGSGILRIGVIILAAYLLGAIPFAQLVSRARGVDIFSVGSGNAGFTNVLRVLGGRTASIVLVGDILKGTLAAGIGDWLGNEWGMLLASAVAVLAHTLSIFVHFRGGKGVATGAGVLLYVSPLSFLVCGSTLALLAYTTGYMSLGSLAAAVLCPIMLVLTDQHPVVIAVFTCCALFVIWKHRSNIRRLRAGTENKIRPAKKR</sequence>
<dbReference type="Proteomes" id="UP001631949">
    <property type="component" value="Unassembled WGS sequence"/>
</dbReference>
<keyword evidence="11" id="KW-0012">Acyltransferase</keyword>
<keyword evidence="1 10" id="KW-1003">Cell membrane</keyword>
<comment type="caution">
    <text evidence="10">Lacks conserved residue(s) required for the propagation of feature annotation.</text>
</comment>
<keyword evidence="9 10" id="KW-1208">Phospholipid metabolism</keyword>
<comment type="subcellular location">
    <subcellularLocation>
        <location evidence="10">Cell membrane</location>
        <topology evidence="10">Multi-pass membrane protein</topology>
    </subcellularLocation>
</comment>
<feature type="transmembrane region" description="Helical" evidence="10">
    <location>
        <begin position="148"/>
        <end position="178"/>
    </location>
</feature>
<keyword evidence="4 10" id="KW-0812">Transmembrane</keyword>
<reference evidence="11 12" key="1">
    <citation type="journal article" date="2016" name="Int. J. Syst. Evol. Microbiol.">
        <title>Peptococcus simiae sp. nov., isolated from rhesus macaque faeces and emended description of the genus Peptococcus.</title>
        <authorList>
            <person name="Shkoporov A.N."/>
            <person name="Efimov B.A."/>
            <person name="Kondova I."/>
            <person name="Ouwerling B."/>
            <person name="Chaplin A.V."/>
            <person name="Shcherbakova V.A."/>
            <person name="Langermans J.A.M."/>
        </authorList>
    </citation>
    <scope>NUCLEOTIDE SEQUENCE [LARGE SCALE GENOMIC DNA]</scope>
    <source>
        <strain evidence="11 12">M108</strain>
    </source>
</reference>
<evidence type="ECO:0000256" key="6">
    <source>
        <dbReference type="ARBA" id="ARBA00023098"/>
    </source>
</evidence>
<dbReference type="EMBL" id="JBJUVG010000019">
    <property type="protein sequence ID" value="MFM9414474.1"/>
    <property type="molecule type" value="Genomic_DNA"/>
</dbReference>
<dbReference type="NCBIfam" id="TIGR00023">
    <property type="entry name" value="glycerol-3-phosphate 1-O-acyltransferase PlsY"/>
    <property type="match status" value="1"/>
</dbReference>
<feature type="transmembrane region" description="Helical" evidence="10">
    <location>
        <begin position="82"/>
        <end position="103"/>
    </location>
</feature>
<dbReference type="SMART" id="SM01207">
    <property type="entry name" value="G3P_acyltransf"/>
    <property type="match status" value="1"/>
</dbReference>
<dbReference type="PANTHER" id="PTHR30309:SF0">
    <property type="entry name" value="GLYCEROL-3-PHOSPHATE ACYLTRANSFERASE-RELATED"/>
    <property type="match status" value="1"/>
</dbReference>
<evidence type="ECO:0000256" key="7">
    <source>
        <dbReference type="ARBA" id="ARBA00023136"/>
    </source>
</evidence>
<organism evidence="11 12">
    <name type="scientific">Peptococcus simiae</name>
    <dbReference type="NCBI Taxonomy" id="1643805"/>
    <lineage>
        <taxon>Bacteria</taxon>
        <taxon>Bacillati</taxon>
        <taxon>Bacillota</taxon>
        <taxon>Clostridia</taxon>
        <taxon>Eubacteriales</taxon>
        <taxon>Peptococcaceae</taxon>
        <taxon>Peptococcus</taxon>
    </lineage>
</organism>
<dbReference type="RefSeq" id="WP_408978079.1">
    <property type="nucleotide sequence ID" value="NZ_JBJUVG010000019.1"/>
</dbReference>
<evidence type="ECO:0000256" key="1">
    <source>
        <dbReference type="ARBA" id="ARBA00022475"/>
    </source>
</evidence>
<keyword evidence="3 10" id="KW-0808">Transferase</keyword>
<comment type="similarity">
    <text evidence="10">Belongs to the PlsY family.</text>
</comment>
<proteinExistence type="inferred from homology"/>
<dbReference type="Pfam" id="PF02660">
    <property type="entry name" value="G3P_acyltransf"/>
    <property type="match status" value="1"/>
</dbReference>
<evidence type="ECO:0000256" key="4">
    <source>
        <dbReference type="ARBA" id="ARBA00022692"/>
    </source>
</evidence>
<comment type="subunit">
    <text evidence="10">Probably interacts with PlsX.</text>
</comment>
<evidence type="ECO:0000313" key="11">
    <source>
        <dbReference type="EMBL" id="MFM9414474.1"/>
    </source>
</evidence>
<dbReference type="GO" id="GO:0004366">
    <property type="term" value="F:glycerol-3-phosphate O-acyltransferase activity"/>
    <property type="evidence" value="ECO:0007669"/>
    <property type="project" value="UniProtKB-EC"/>
</dbReference>
<dbReference type="InterPro" id="IPR003811">
    <property type="entry name" value="G3P_acylTferase_PlsY"/>
</dbReference>
<evidence type="ECO:0000256" key="5">
    <source>
        <dbReference type="ARBA" id="ARBA00022989"/>
    </source>
</evidence>
<dbReference type="EC" id="2.3.1.275" evidence="10"/>
<comment type="pathway">
    <text evidence="10">Lipid metabolism; phospholipid metabolism.</text>
</comment>
<gene>
    <name evidence="10 11" type="primary">plsY</name>
    <name evidence="11" type="ORF">ACKQTC_08855</name>
</gene>
<keyword evidence="5 10" id="KW-1133">Transmembrane helix</keyword>
<keyword evidence="2 10" id="KW-0444">Lipid biosynthesis</keyword>
<comment type="function">
    <text evidence="10">Catalyzes the transfer of an acyl group from acyl-phosphate (acyl-PO(4)) to glycerol-3-phosphate (G3P) to form lysophosphatidic acid (LPA). This enzyme utilizes acyl-phosphate as fatty acyl donor, but not acyl-CoA or acyl-ACP.</text>
</comment>
<evidence type="ECO:0000256" key="10">
    <source>
        <dbReference type="HAMAP-Rule" id="MF_01043"/>
    </source>
</evidence>
<protein>
    <recommendedName>
        <fullName evidence="10">Glycerol-3-phosphate acyltransferase</fullName>
    </recommendedName>
    <alternativeName>
        <fullName evidence="10">Acyl-PO4 G3P acyltransferase</fullName>
    </alternativeName>
    <alternativeName>
        <fullName evidence="10">Acyl-phosphate--glycerol-3-phosphate acyltransferase</fullName>
    </alternativeName>
    <alternativeName>
        <fullName evidence="10">G3P acyltransferase</fullName>
        <shortName evidence="10">GPAT</shortName>
        <ecNumber evidence="10">2.3.1.275</ecNumber>
    </alternativeName>
    <alternativeName>
        <fullName evidence="10">Lysophosphatidic acid synthase</fullName>
        <shortName evidence="10">LPA synthase</shortName>
    </alternativeName>
</protein>
<keyword evidence="12" id="KW-1185">Reference proteome</keyword>
<evidence type="ECO:0000256" key="8">
    <source>
        <dbReference type="ARBA" id="ARBA00023209"/>
    </source>
</evidence>
<comment type="catalytic activity">
    <reaction evidence="10">
        <text>an acyl phosphate + sn-glycerol 3-phosphate = a 1-acyl-sn-glycero-3-phosphate + phosphate</text>
        <dbReference type="Rhea" id="RHEA:34075"/>
        <dbReference type="ChEBI" id="CHEBI:43474"/>
        <dbReference type="ChEBI" id="CHEBI:57597"/>
        <dbReference type="ChEBI" id="CHEBI:57970"/>
        <dbReference type="ChEBI" id="CHEBI:59918"/>
        <dbReference type="EC" id="2.3.1.275"/>
    </reaction>
</comment>
<feature type="transmembrane region" description="Helical" evidence="10">
    <location>
        <begin position="115"/>
        <end position="136"/>
    </location>
</feature>
<accession>A0ABW9H0U6</accession>
<dbReference type="HAMAP" id="MF_01043">
    <property type="entry name" value="PlsY"/>
    <property type="match status" value="1"/>
</dbReference>
<name>A0ABW9H0U6_9FIRM</name>
<evidence type="ECO:0000256" key="3">
    <source>
        <dbReference type="ARBA" id="ARBA00022679"/>
    </source>
</evidence>
<keyword evidence="8 10" id="KW-0594">Phospholipid biosynthesis</keyword>
<evidence type="ECO:0000256" key="9">
    <source>
        <dbReference type="ARBA" id="ARBA00023264"/>
    </source>
</evidence>
<dbReference type="PANTHER" id="PTHR30309">
    <property type="entry name" value="INNER MEMBRANE PROTEIN YGIH"/>
    <property type="match status" value="1"/>
</dbReference>